<organism evidence="7 8">
    <name type="scientific">Digitaria exilis</name>
    <dbReference type="NCBI Taxonomy" id="1010633"/>
    <lineage>
        <taxon>Eukaryota</taxon>
        <taxon>Viridiplantae</taxon>
        <taxon>Streptophyta</taxon>
        <taxon>Embryophyta</taxon>
        <taxon>Tracheophyta</taxon>
        <taxon>Spermatophyta</taxon>
        <taxon>Magnoliopsida</taxon>
        <taxon>Liliopsida</taxon>
        <taxon>Poales</taxon>
        <taxon>Poaceae</taxon>
        <taxon>PACMAD clade</taxon>
        <taxon>Panicoideae</taxon>
        <taxon>Panicodae</taxon>
        <taxon>Paniceae</taxon>
        <taxon>Anthephorinae</taxon>
        <taxon>Digitaria</taxon>
    </lineage>
</organism>
<dbReference type="PANTHER" id="PTHR48442:SF1">
    <property type="entry name" value="SET DOMAIN-CONTAINING PROTEIN"/>
    <property type="match status" value="1"/>
</dbReference>
<evidence type="ECO:0000256" key="2">
    <source>
        <dbReference type="ARBA" id="ARBA00022771"/>
    </source>
</evidence>
<name>A0A835BTJ7_9POAL</name>
<dbReference type="Pfam" id="PF00856">
    <property type="entry name" value="SET"/>
    <property type="match status" value="1"/>
</dbReference>
<feature type="domain" description="SET" evidence="6">
    <location>
        <begin position="276"/>
        <end position="394"/>
    </location>
</feature>
<evidence type="ECO:0000256" key="5">
    <source>
        <dbReference type="SAM" id="MobiDB-lite"/>
    </source>
</evidence>
<dbReference type="InterPro" id="IPR046341">
    <property type="entry name" value="SET_dom_sf"/>
</dbReference>
<dbReference type="SUPFAM" id="SSF57903">
    <property type="entry name" value="FYVE/PHD zinc finger"/>
    <property type="match status" value="1"/>
</dbReference>
<dbReference type="Gene3D" id="2.170.270.10">
    <property type="entry name" value="SET domain"/>
    <property type="match status" value="1"/>
</dbReference>
<keyword evidence="2" id="KW-0863">Zinc-finger</keyword>
<evidence type="ECO:0000313" key="7">
    <source>
        <dbReference type="EMBL" id="KAF8711397.1"/>
    </source>
</evidence>
<dbReference type="GO" id="GO:0006325">
    <property type="term" value="P:chromatin organization"/>
    <property type="evidence" value="ECO:0007669"/>
    <property type="project" value="UniProtKB-KW"/>
</dbReference>
<dbReference type="SMART" id="SM00249">
    <property type="entry name" value="PHD"/>
    <property type="match status" value="1"/>
</dbReference>
<dbReference type="InterPro" id="IPR013083">
    <property type="entry name" value="Znf_RING/FYVE/PHD"/>
</dbReference>
<dbReference type="Gene3D" id="3.30.40.10">
    <property type="entry name" value="Zinc/RING finger domain, C3HC4 (zinc finger)"/>
    <property type="match status" value="1"/>
</dbReference>
<dbReference type="PROSITE" id="PS50280">
    <property type="entry name" value="SET"/>
    <property type="match status" value="1"/>
</dbReference>
<dbReference type="Proteomes" id="UP000636709">
    <property type="component" value="Unassembled WGS sequence"/>
</dbReference>
<evidence type="ECO:0000259" key="6">
    <source>
        <dbReference type="PROSITE" id="PS50280"/>
    </source>
</evidence>
<feature type="compositionally biased region" description="Polar residues" evidence="5">
    <location>
        <begin position="1"/>
        <end position="12"/>
    </location>
</feature>
<dbReference type="InterPro" id="IPR001965">
    <property type="entry name" value="Znf_PHD"/>
</dbReference>
<proteinExistence type="predicted"/>
<evidence type="ECO:0000256" key="1">
    <source>
        <dbReference type="ARBA" id="ARBA00022723"/>
    </source>
</evidence>
<dbReference type="AlphaFoldDB" id="A0A835BTJ7"/>
<keyword evidence="8" id="KW-1185">Reference proteome</keyword>
<feature type="region of interest" description="Disordered" evidence="5">
    <location>
        <begin position="1"/>
        <end position="30"/>
    </location>
</feature>
<dbReference type="InterPro" id="IPR053114">
    <property type="entry name" value="ATXR5/ATXR6"/>
</dbReference>
<dbReference type="InterPro" id="IPR001214">
    <property type="entry name" value="SET_dom"/>
</dbReference>
<keyword evidence="4" id="KW-0156">Chromatin regulator</keyword>
<dbReference type="PANTHER" id="PTHR48442">
    <property type="entry name" value="SET DOMAIN-CONTAINING PROTEIN"/>
    <property type="match status" value="1"/>
</dbReference>
<dbReference type="OrthoDB" id="336088at2759"/>
<dbReference type="GO" id="GO:0008270">
    <property type="term" value="F:zinc ion binding"/>
    <property type="evidence" value="ECO:0007669"/>
    <property type="project" value="UniProtKB-KW"/>
</dbReference>
<evidence type="ECO:0000313" key="8">
    <source>
        <dbReference type="Proteomes" id="UP000636709"/>
    </source>
</evidence>
<keyword evidence="3" id="KW-0862">Zinc</keyword>
<accession>A0A835BTJ7</accession>
<dbReference type="InterPro" id="IPR019787">
    <property type="entry name" value="Znf_PHD-finger"/>
</dbReference>
<comment type="caution">
    <text evidence="7">The sequence shown here is derived from an EMBL/GenBank/DDBJ whole genome shotgun (WGS) entry which is preliminary data.</text>
</comment>
<protein>
    <recommendedName>
        <fullName evidence="6">SET domain-containing protein</fullName>
    </recommendedName>
</protein>
<sequence length="406" mass="45956">MASHAPSTSSPVQRPPKLMGPPFDEPPTSRRFCSISDVMGRLRRLIKEAPTPRRFFTMADVMRRSRPVEAPPRARVTRARDTIVMHEDDVDVVCDTCGSCEHEDKLLLCDRCGHGRHTFCLRPVAAEVPDGPWFCSDDCACAPPVKRFKRFPMERSKINDFFRIQEDDQDGESSKCRIPQGSSRCALFLFISSSITVVSMRLLTDVRKRRKGCLVMQKKRRGILPFVPSEDRDRRLEQLASLVTALTSSKAEFSNELTYVPNMAPRCSNQARLEEGGIQLFFSFTLQADANIKDMTFIAEFAGDVDYLESRKNDDSDCMMTLLLTTDHSKNLVICQDKRGNISRFISGINNHTPDGKKNQNVKCVRYDIDGGSHVLLVACRDIASADRLYCDYNGYENAYPTDHFV</sequence>
<evidence type="ECO:0000256" key="3">
    <source>
        <dbReference type="ARBA" id="ARBA00022833"/>
    </source>
</evidence>
<keyword evidence="1" id="KW-0479">Metal-binding</keyword>
<reference evidence="7" key="1">
    <citation type="submission" date="2020-07" db="EMBL/GenBank/DDBJ databases">
        <title>Genome sequence and genetic diversity analysis of an under-domesticated orphan crop, white fonio (Digitaria exilis).</title>
        <authorList>
            <person name="Bennetzen J.L."/>
            <person name="Chen S."/>
            <person name="Ma X."/>
            <person name="Wang X."/>
            <person name="Yssel A.E.J."/>
            <person name="Chaluvadi S.R."/>
            <person name="Johnson M."/>
            <person name="Gangashetty P."/>
            <person name="Hamidou F."/>
            <person name="Sanogo M.D."/>
            <person name="Zwaenepoel A."/>
            <person name="Wallace J."/>
            <person name="Van De Peer Y."/>
            <person name="Van Deynze A."/>
        </authorList>
    </citation>
    <scope>NUCLEOTIDE SEQUENCE</scope>
    <source>
        <tissue evidence="7">Leaves</tissue>
    </source>
</reference>
<dbReference type="EMBL" id="JACEFO010001753">
    <property type="protein sequence ID" value="KAF8711397.1"/>
    <property type="molecule type" value="Genomic_DNA"/>
</dbReference>
<gene>
    <name evidence="7" type="ORF">HU200_029428</name>
</gene>
<dbReference type="SUPFAM" id="SSF82199">
    <property type="entry name" value="SET domain"/>
    <property type="match status" value="1"/>
</dbReference>
<dbReference type="InterPro" id="IPR011011">
    <property type="entry name" value="Znf_FYVE_PHD"/>
</dbReference>
<dbReference type="Pfam" id="PF00628">
    <property type="entry name" value="PHD"/>
    <property type="match status" value="1"/>
</dbReference>
<evidence type="ECO:0000256" key="4">
    <source>
        <dbReference type="ARBA" id="ARBA00022853"/>
    </source>
</evidence>